<evidence type="ECO:0000256" key="6">
    <source>
        <dbReference type="ARBA" id="ARBA00022989"/>
    </source>
</evidence>
<evidence type="ECO:0000256" key="8">
    <source>
        <dbReference type="PROSITE-ProRule" id="PRU00282"/>
    </source>
</evidence>
<gene>
    <name evidence="11" type="ORF">FVE85_0973</name>
</gene>
<evidence type="ECO:0000313" key="11">
    <source>
        <dbReference type="EMBL" id="KAA8497244.1"/>
    </source>
</evidence>
<dbReference type="EMBL" id="VRMN01000002">
    <property type="protein sequence ID" value="KAA8497244.1"/>
    <property type="molecule type" value="Genomic_DNA"/>
</dbReference>
<evidence type="ECO:0000313" key="12">
    <source>
        <dbReference type="Proteomes" id="UP000324585"/>
    </source>
</evidence>
<dbReference type="PANTHER" id="PTHR45667">
    <property type="entry name" value="S-ADENOSYLMETHIONINE MITOCHONDRIAL CARRIER PROTEIN"/>
    <property type="match status" value="1"/>
</dbReference>
<comment type="subcellular location">
    <subcellularLocation>
        <location evidence="1">Membrane</location>
        <topology evidence="1">Multi-pass membrane protein</topology>
    </subcellularLocation>
</comment>
<evidence type="ECO:0000256" key="9">
    <source>
        <dbReference type="RuleBase" id="RU000488"/>
    </source>
</evidence>
<dbReference type="Pfam" id="PF00153">
    <property type="entry name" value="Mito_carr"/>
    <property type="match status" value="1"/>
</dbReference>
<comment type="caution">
    <text evidence="11">The sequence shown here is derived from an EMBL/GenBank/DDBJ whole genome shotgun (WGS) entry which is preliminary data.</text>
</comment>
<keyword evidence="7 8" id="KW-0472">Membrane</keyword>
<dbReference type="SUPFAM" id="SSF103506">
    <property type="entry name" value="Mitochondrial carrier"/>
    <property type="match status" value="1"/>
</dbReference>
<dbReference type="OrthoDB" id="43906at2759"/>
<reference evidence="12" key="1">
    <citation type="journal article" date="2019" name="Nat. Commun.">
        <title>Expansion of phycobilisome linker gene families in mesophilic red algae.</title>
        <authorList>
            <person name="Lee J."/>
            <person name="Kim D."/>
            <person name="Bhattacharya D."/>
            <person name="Yoon H.S."/>
        </authorList>
    </citation>
    <scope>NUCLEOTIDE SEQUENCE [LARGE SCALE GENOMIC DNA]</scope>
    <source>
        <strain evidence="12">CCMP 1328</strain>
    </source>
</reference>
<name>A0A5J4Z2T3_PORPP</name>
<dbReference type="PROSITE" id="PS50920">
    <property type="entry name" value="SOLCAR"/>
    <property type="match status" value="1"/>
</dbReference>
<keyword evidence="4 8" id="KW-0812">Transmembrane</keyword>
<evidence type="ECO:0000256" key="3">
    <source>
        <dbReference type="ARBA" id="ARBA00022448"/>
    </source>
</evidence>
<dbReference type="InterPro" id="IPR018108">
    <property type="entry name" value="MCP_transmembrane"/>
</dbReference>
<evidence type="ECO:0000256" key="5">
    <source>
        <dbReference type="ARBA" id="ARBA00022737"/>
    </source>
</evidence>
<evidence type="ECO:0000256" key="4">
    <source>
        <dbReference type="ARBA" id="ARBA00022692"/>
    </source>
</evidence>
<proteinExistence type="inferred from homology"/>
<keyword evidence="3 9" id="KW-0813">Transport</keyword>
<dbReference type="Proteomes" id="UP000324585">
    <property type="component" value="Unassembled WGS sequence"/>
</dbReference>
<organism evidence="11 12">
    <name type="scientific">Porphyridium purpureum</name>
    <name type="common">Red alga</name>
    <name type="synonym">Porphyridium cruentum</name>
    <dbReference type="NCBI Taxonomy" id="35688"/>
    <lineage>
        <taxon>Eukaryota</taxon>
        <taxon>Rhodophyta</taxon>
        <taxon>Bangiophyceae</taxon>
        <taxon>Porphyridiales</taxon>
        <taxon>Porphyridiaceae</taxon>
        <taxon>Porphyridium</taxon>
    </lineage>
</organism>
<evidence type="ECO:0000256" key="1">
    <source>
        <dbReference type="ARBA" id="ARBA00004141"/>
    </source>
</evidence>
<feature type="repeat" description="Solcar" evidence="8">
    <location>
        <begin position="339"/>
        <end position="427"/>
    </location>
</feature>
<keyword evidence="12" id="KW-1185">Reference proteome</keyword>
<evidence type="ECO:0000256" key="7">
    <source>
        <dbReference type="ARBA" id="ARBA00023136"/>
    </source>
</evidence>
<comment type="similarity">
    <text evidence="2 9">Belongs to the mitochondrial carrier (TC 2.A.29) family.</text>
</comment>
<accession>A0A5J4Z2T3</accession>
<evidence type="ECO:0000256" key="2">
    <source>
        <dbReference type="ARBA" id="ARBA00006375"/>
    </source>
</evidence>
<dbReference type="AlphaFoldDB" id="A0A5J4Z2T3"/>
<keyword evidence="6 10" id="KW-1133">Transmembrane helix</keyword>
<keyword evidence="5" id="KW-0677">Repeat</keyword>
<feature type="transmembrane region" description="Helical" evidence="10">
    <location>
        <begin position="403"/>
        <end position="421"/>
    </location>
</feature>
<dbReference type="Gene3D" id="1.50.40.10">
    <property type="entry name" value="Mitochondrial carrier domain"/>
    <property type="match status" value="2"/>
</dbReference>
<evidence type="ECO:0000256" key="10">
    <source>
        <dbReference type="SAM" id="Phobius"/>
    </source>
</evidence>
<dbReference type="InterPro" id="IPR023395">
    <property type="entry name" value="MCP_dom_sf"/>
</dbReference>
<dbReference type="GO" id="GO:0016020">
    <property type="term" value="C:membrane"/>
    <property type="evidence" value="ECO:0007669"/>
    <property type="project" value="UniProtKB-SubCell"/>
</dbReference>
<sequence length="454" mass="49615">MDRSERMMRRKHEFVCAAGYVALQRVPAAGKSGAMKNDVGVAESSRHPAPSALAKKHDRGGVVVVVNTVGSAEADDIANHAVTKVNHVLKAFQDAGGIVQQQFVTVFNSTARSIYALTKRVRRTKKLPSAGVVDEEKAAPRLSFNFSRQNLAQIRKEALQRMNDSKYKIAAASMARLAAIVLLFPLDTLKSNLQLQASSGRKLRAALRKSVPVFRGLPQGIAAHVPGGVLAFLLYDLLDHSVLGKASNGNATEPNGSTRPLRSFAAACVADFLVSFWVVPFEQWKVKLQTGSYMGKASMASTYQGWFTHVKRDFAFRALQLVIYNRALRAAETRKQAELDASELFAVGAASAAVSSLLTTPLDVVRTRMMTQQLGAARLYATAGKCFSATVRAEGYKALMRGALVRSLYVIPATAIFYVVYEMARTTLEERLKLAKAVMPMKVHRRKLSRGARK</sequence>
<protein>
    <submittedName>
        <fullName evidence="11">Putative S-adenosylmethionine carrier 2, chloroplastic</fullName>
    </submittedName>
</protein>